<dbReference type="InterPro" id="IPR030489">
    <property type="entry name" value="TR_Rrf2-type_CS"/>
</dbReference>
<dbReference type="OrthoDB" id="9795923at2"/>
<name>A0A1H2QLW9_9RHOB</name>
<proteinExistence type="predicted"/>
<dbReference type="RefSeq" id="WP_092679189.1">
    <property type="nucleotide sequence ID" value="NZ_FNMZ01000001.1"/>
</dbReference>
<dbReference type="GO" id="GO:0003700">
    <property type="term" value="F:DNA-binding transcription factor activity"/>
    <property type="evidence" value="ECO:0007669"/>
    <property type="project" value="TreeGrafter"/>
</dbReference>
<dbReference type="STRING" id="356660.SAMN05444336_10193"/>
<dbReference type="InterPro" id="IPR000944">
    <property type="entry name" value="Tscrpt_reg_Rrf2"/>
</dbReference>
<protein>
    <submittedName>
        <fullName evidence="2">Transcriptional regulator, BadM/Rrf2 family</fullName>
    </submittedName>
</protein>
<dbReference type="AlphaFoldDB" id="A0A1H2QLW9"/>
<reference evidence="2 3" key="1">
    <citation type="submission" date="2016-10" db="EMBL/GenBank/DDBJ databases">
        <authorList>
            <person name="de Groot N.N."/>
        </authorList>
    </citation>
    <scope>NUCLEOTIDE SEQUENCE [LARGE SCALE GENOMIC DNA]</scope>
    <source>
        <strain evidence="2 3">DSM 17890</strain>
    </source>
</reference>
<sequence length="151" mass="16030">MRLSRFSDYALRAALYLAAHEGRLAPIAEIARAHDLSQSNLMKVVNMLVDGGVLRSVRGRSGGVALARPGAEIRVGEIVRLMENDGPMVDCSACLLRGSCGLVRALREAENAFYASLDRFTLAEVLRARPGTLELLLGAGPPGASAMAGPR</sequence>
<organism evidence="2 3">
    <name type="scientific">Albimonas donghaensis</name>
    <dbReference type="NCBI Taxonomy" id="356660"/>
    <lineage>
        <taxon>Bacteria</taxon>
        <taxon>Pseudomonadati</taxon>
        <taxon>Pseudomonadota</taxon>
        <taxon>Alphaproteobacteria</taxon>
        <taxon>Rhodobacterales</taxon>
        <taxon>Paracoccaceae</taxon>
        <taxon>Albimonas</taxon>
    </lineage>
</organism>
<dbReference type="InterPro" id="IPR036390">
    <property type="entry name" value="WH_DNA-bd_sf"/>
</dbReference>
<dbReference type="InterPro" id="IPR036388">
    <property type="entry name" value="WH-like_DNA-bd_sf"/>
</dbReference>
<dbReference type="PROSITE" id="PS01332">
    <property type="entry name" value="HTH_RRF2_1"/>
    <property type="match status" value="1"/>
</dbReference>
<gene>
    <name evidence="2" type="ORF">SAMN05444336_10193</name>
</gene>
<dbReference type="Pfam" id="PF02082">
    <property type="entry name" value="Rrf2"/>
    <property type="match status" value="1"/>
</dbReference>
<dbReference type="GO" id="GO:0003677">
    <property type="term" value="F:DNA binding"/>
    <property type="evidence" value="ECO:0007669"/>
    <property type="project" value="UniProtKB-KW"/>
</dbReference>
<dbReference type="Gene3D" id="1.10.10.10">
    <property type="entry name" value="Winged helix-like DNA-binding domain superfamily/Winged helix DNA-binding domain"/>
    <property type="match status" value="1"/>
</dbReference>
<dbReference type="PROSITE" id="PS51197">
    <property type="entry name" value="HTH_RRF2_2"/>
    <property type="match status" value="1"/>
</dbReference>
<dbReference type="PANTHER" id="PTHR33221:SF4">
    <property type="entry name" value="HTH-TYPE TRANSCRIPTIONAL REPRESSOR NSRR"/>
    <property type="match status" value="1"/>
</dbReference>
<accession>A0A1H2QLW9</accession>
<keyword evidence="1" id="KW-0238">DNA-binding</keyword>
<dbReference type="NCBIfam" id="TIGR00738">
    <property type="entry name" value="rrf2_super"/>
    <property type="match status" value="1"/>
</dbReference>
<evidence type="ECO:0000313" key="2">
    <source>
        <dbReference type="EMBL" id="SDW08203.1"/>
    </source>
</evidence>
<dbReference type="Proteomes" id="UP000199118">
    <property type="component" value="Unassembled WGS sequence"/>
</dbReference>
<dbReference type="GO" id="GO:0005829">
    <property type="term" value="C:cytosol"/>
    <property type="evidence" value="ECO:0007669"/>
    <property type="project" value="TreeGrafter"/>
</dbReference>
<evidence type="ECO:0000313" key="3">
    <source>
        <dbReference type="Proteomes" id="UP000199118"/>
    </source>
</evidence>
<dbReference type="EMBL" id="FNMZ01000001">
    <property type="protein sequence ID" value="SDW08203.1"/>
    <property type="molecule type" value="Genomic_DNA"/>
</dbReference>
<dbReference type="PANTHER" id="PTHR33221">
    <property type="entry name" value="WINGED HELIX-TURN-HELIX TRANSCRIPTIONAL REGULATOR, RRF2 FAMILY"/>
    <property type="match status" value="1"/>
</dbReference>
<keyword evidence="3" id="KW-1185">Reference proteome</keyword>
<evidence type="ECO:0000256" key="1">
    <source>
        <dbReference type="ARBA" id="ARBA00023125"/>
    </source>
</evidence>
<dbReference type="SUPFAM" id="SSF46785">
    <property type="entry name" value="Winged helix' DNA-binding domain"/>
    <property type="match status" value="1"/>
</dbReference>